<proteinExistence type="predicted"/>
<feature type="transmembrane region" description="Helical" evidence="1">
    <location>
        <begin position="48"/>
        <end position="69"/>
    </location>
</feature>
<dbReference type="InterPro" id="IPR007039">
    <property type="entry name" value="TrbC/VirB2"/>
</dbReference>
<dbReference type="AlphaFoldDB" id="A0AA46X4G7"/>
<evidence type="ECO:0000313" key="4">
    <source>
        <dbReference type="Proteomes" id="UP001164244"/>
    </source>
</evidence>
<feature type="transmembrane region" description="Helical" evidence="1">
    <location>
        <begin position="81"/>
        <end position="102"/>
    </location>
</feature>
<dbReference type="Proteomes" id="UP001164244">
    <property type="component" value="Plasmid pVr3468"/>
</dbReference>
<evidence type="ECO:0000256" key="2">
    <source>
        <dbReference type="SAM" id="SignalP"/>
    </source>
</evidence>
<dbReference type="EMBL" id="CP110419">
    <property type="protein sequence ID" value="UZG51995.1"/>
    <property type="molecule type" value="Genomic_DNA"/>
</dbReference>
<feature type="chain" id="PRO_5041321498" evidence="2">
    <location>
        <begin position="29"/>
        <end position="104"/>
    </location>
</feature>
<name>A0AA46X4G7_9FIRM</name>
<keyword evidence="1" id="KW-0472">Membrane</keyword>
<dbReference type="Pfam" id="PF04956">
    <property type="entry name" value="TrbC"/>
    <property type="match status" value="1"/>
</dbReference>
<reference evidence="3" key="1">
    <citation type="submission" date="2022-11" db="EMBL/GenBank/DDBJ databases">
        <title>Complete genome sequence of Veillonella rogosae KCOM 3468 isolated from human Subgingival dental plaque of Chronic peridontitis Lesion.</title>
        <authorList>
            <person name="Park S.-N."/>
            <person name="Lim Y.K."/>
            <person name="Kook J.-K."/>
        </authorList>
    </citation>
    <scope>NUCLEOTIDE SEQUENCE</scope>
    <source>
        <strain evidence="3">KCOM 3468</strain>
        <plasmid evidence="3">pVr3468</plasmid>
    </source>
</reference>
<keyword evidence="1" id="KW-1133">Transmembrane helix</keyword>
<keyword evidence="1" id="KW-0812">Transmembrane</keyword>
<dbReference type="KEGG" id="vrg:OKW85_10250"/>
<protein>
    <submittedName>
        <fullName evidence="3">TrbC/VirB2 family protein</fullName>
    </submittedName>
</protein>
<accession>A0AA46X4G7</accession>
<keyword evidence="2" id="KW-0732">Signal</keyword>
<feature type="signal peptide" evidence="2">
    <location>
        <begin position="1"/>
        <end position="28"/>
    </location>
</feature>
<keyword evidence="3" id="KW-0614">Plasmid</keyword>
<geneLocation type="plasmid" evidence="3 4">
    <name>pVr3468</name>
</geneLocation>
<sequence length="104" mass="10615">MKNIENYLVNKTTAAFVALTAMSNTALAAGGGLSNWTLATKLQELGDWFISDVALPIGVLVVIGLGIAIMKGNAGQFTGQAIKVVAGLTLIVAAASIAAWIIGK</sequence>
<dbReference type="RefSeq" id="WP_265139160.1">
    <property type="nucleotide sequence ID" value="NZ_CP110419.1"/>
</dbReference>
<organism evidence="3 4">
    <name type="scientific">Veillonella rogosae</name>
    <dbReference type="NCBI Taxonomy" id="423477"/>
    <lineage>
        <taxon>Bacteria</taxon>
        <taxon>Bacillati</taxon>
        <taxon>Bacillota</taxon>
        <taxon>Negativicutes</taxon>
        <taxon>Veillonellales</taxon>
        <taxon>Veillonellaceae</taxon>
        <taxon>Veillonella</taxon>
    </lineage>
</organism>
<evidence type="ECO:0000256" key="1">
    <source>
        <dbReference type="SAM" id="Phobius"/>
    </source>
</evidence>
<gene>
    <name evidence="3" type="ORF">OKW85_10250</name>
</gene>
<evidence type="ECO:0000313" key="3">
    <source>
        <dbReference type="EMBL" id="UZG51995.1"/>
    </source>
</evidence>